<dbReference type="PhylomeDB" id="A7SJ56"/>
<dbReference type="Pfam" id="PF00206">
    <property type="entry name" value="Lyase_1"/>
    <property type="match status" value="1"/>
</dbReference>
<dbReference type="InterPro" id="IPR008948">
    <property type="entry name" value="L-Aspartase-like"/>
</dbReference>
<organism evidence="2 3">
    <name type="scientific">Nematostella vectensis</name>
    <name type="common">Starlet sea anemone</name>
    <dbReference type="NCBI Taxonomy" id="45351"/>
    <lineage>
        <taxon>Eukaryota</taxon>
        <taxon>Metazoa</taxon>
        <taxon>Cnidaria</taxon>
        <taxon>Anthozoa</taxon>
        <taxon>Hexacorallia</taxon>
        <taxon>Actiniaria</taxon>
        <taxon>Edwardsiidae</taxon>
        <taxon>Nematostella</taxon>
    </lineage>
</organism>
<name>A7SJ56_NEMVE</name>
<dbReference type="GO" id="GO:0006106">
    <property type="term" value="P:fumarate metabolic process"/>
    <property type="evidence" value="ECO:0007669"/>
    <property type="project" value="InterPro"/>
</dbReference>
<dbReference type="eggNOG" id="KOG1317">
    <property type="taxonomic scope" value="Eukaryota"/>
</dbReference>
<dbReference type="Gene3D" id="1.20.200.10">
    <property type="entry name" value="Fumarase/aspartase (Central domain)"/>
    <property type="match status" value="1"/>
</dbReference>
<feature type="non-terminal residue" evidence="2">
    <location>
        <position position="128"/>
    </location>
</feature>
<sequence length="128" mass="13564">DATPLTLGQEFSGYVKQIENGIARVQVCMPRVYELAIGGTAVGTGLNTRIGFAEKVSAKIAEYTKLPFTSNPNKFEGLAAHDAMVELHGALNVIACSLMKIANDVRFLGSGPRCGLGELQLPENEPGS</sequence>
<dbReference type="KEGG" id="nve:5507677"/>
<dbReference type="Proteomes" id="UP000001593">
    <property type="component" value="Unassembled WGS sequence"/>
</dbReference>
<evidence type="ECO:0000259" key="1">
    <source>
        <dbReference type="Pfam" id="PF00206"/>
    </source>
</evidence>
<gene>
    <name evidence="2" type="ORF">NEMVEDRAFT_v1g75756</name>
</gene>
<dbReference type="STRING" id="45351.A7SJ56"/>
<dbReference type="EMBL" id="DS469675">
    <property type="protein sequence ID" value="EDO36216.1"/>
    <property type="molecule type" value="Genomic_DNA"/>
</dbReference>
<reference evidence="2 3" key="1">
    <citation type="journal article" date="2007" name="Science">
        <title>Sea anemone genome reveals ancestral eumetazoan gene repertoire and genomic organization.</title>
        <authorList>
            <person name="Putnam N.H."/>
            <person name="Srivastava M."/>
            <person name="Hellsten U."/>
            <person name="Dirks B."/>
            <person name="Chapman J."/>
            <person name="Salamov A."/>
            <person name="Terry A."/>
            <person name="Shapiro H."/>
            <person name="Lindquist E."/>
            <person name="Kapitonov V.V."/>
            <person name="Jurka J."/>
            <person name="Genikhovich G."/>
            <person name="Grigoriev I.V."/>
            <person name="Lucas S.M."/>
            <person name="Steele R.E."/>
            <person name="Finnerty J.R."/>
            <person name="Technau U."/>
            <person name="Martindale M.Q."/>
            <person name="Rokhsar D.S."/>
        </authorList>
    </citation>
    <scope>NUCLEOTIDE SEQUENCE [LARGE SCALE GENOMIC DNA]</scope>
    <source>
        <strain evidence="3">CH2 X CH6</strain>
    </source>
</reference>
<dbReference type="SUPFAM" id="SSF48557">
    <property type="entry name" value="L-aspartase-like"/>
    <property type="match status" value="1"/>
</dbReference>
<feature type="domain" description="Fumarate lyase N-terminal" evidence="1">
    <location>
        <begin position="1"/>
        <end position="128"/>
    </location>
</feature>
<dbReference type="HOGENOM" id="CLU_021594_1_1_1"/>
<evidence type="ECO:0000313" key="2">
    <source>
        <dbReference type="EMBL" id="EDO36216.1"/>
    </source>
</evidence>
<keyword evidence="3" id="KW-1185">Reference proteome</keyword>
<protein>
    <recommendedName>
        <fullName evidence="1">Fumarate lyase N-terminal domain-containing protein</fullName>
    </recommendedName>
</protein>
<evidence type="ECO:0000313" key="3">
    <source>
        <dbReference type="Proteomes" id="UP000001593"/>
    </source>
</evidence>
<accession>A7SJ56</accession>
<dbReference type="InParanoid" id="A7SJ56"/>
<dbReference type="GO" id="GO:0004333">
    <property type="term" value="F:fumarate hydratase activity"/>
    <property type="evidence" value="ECO:0007669"/>
    <property type="project" value="InterPro"/>
</dbReference>
<feature type="non-terminal residue" evidence="2">
    <location>
        <position position="1"/>
    </location>
</feature>
<dbReference type="AlphaFoldDB" id="A7SJ56"/>
<dbReference type="PANTHER" id="PTHR11444:SF1">
    <property type="entry name" value="FUMARATE HYDRATASE, MITOCHONDRIAL"/>
    <property type="match status" value="1"/>
</dbReference>
<dbReference type="InterPro" id="IPR005677">
    <property type="entry name" value="Fum_hydII"/>
</dbReference>
<dbReference type="InterPro" id="IPR022761">
    <property type="entry name" value="Fumarate_lyase_N"/>
</dbReference>
<proteinExistence type="predicted"/>
<dbReference type="PANTHER" id="PTHR11444">
    <property type="entry name" value="ASPARTATEAMMONIA/ARGININOSUCCINATE/ADENYLOSUCCINATE LYASE"/>
    <property type="match status" value="1"/>
</dbReference>